<proteinExistence type="predicted"/>
<gene>
    <name evidence="2" type="ORF">A7985_15150</name>
</gene>
<accession>A0A1C0TN89</accession>
<reference evidence="3" key="1">
    <citation type="submission" date="2016-07" db="EMBL/GenBank/DDBJ databases">
        <authorList>
            <person name="Florea S."/>
            <person name="Webb J.S."/>
            <person name="Jaromczyk J."/>
            <person name="Schardl C.L."/>
        </authorList>
    </citation>
    <scope>NUCLEOTIDE SEQUENCE [LARGE SCALE GENOMIC DNA]</scope>
    <source>
        <strain evidence="3">IPB1</strain>
    </source>
</reference>
<dbReference type="AlphaFoldDB" id="A0A1C0TN89"/>
<dbReference type="Proteomes" id="UP000093366">
    <property type="component" value="Unassembled WGS sequence"/>
</dbReference>
<evidence type="ECO:0000313" key="2">
    <source>
        <dbReference type="EMBL" id="OCQ20401.1"/>
    </source>
</evidence>
<sequence>MTKVKLIFCVLLIGCIATFVWWMAHATIINPFEHNPSLKTDPVKHQNTQKRIPTIASQSPRQLQRPPKLTTEPAIATLPPIPPPSKEKIYIPPIAQKAKTDSAPKYRGDLSDHESYNDFLLEQEQALKKDYIAAVDKKVERLSQLLQKGVNAGLPHSQLNEAREKISALKGMKAYLEKELKAQQ</sequence>
<comment type="caution">
    <text evidence="2">The sequence shown here is derived from an EMBL/GenBank/DDBJ whole genome shotgun (WGS) entry which is preliminary data.</text>
</comment>
<protein>
    <submittedName>
        <fullName evidence="2">Uncharacterized protein</fullName>
    </submittedName>
</protein>
<dbReference type="OrthoDB" id="6313065at2"/>
<name>A0A1C0TN89_9GAMM</name>
<feature type="region of interest" description="Disordered" evidence="1">
    <location>
        <begin position="35"/>
        <end position="68"/>
    </location>
</feature>
<evidence type="ECO:0000256" key="1">
    <source>
        <dbReference type="SAM" id="MobiDB-lite"/>
    </source>
</evidence>
<evidence type="ECO:0000313" key="3">
    <source>
        <dbReference type="Proteomes" id="UP000093366"/>
    </source>
</evidence>
<organism evidence="2 3">
    <name type="scientific">Pseudoalteromonas luteoviolacea</name>
    <dbReference type="NCBI Taxonomy" id="43657"/>
    <lineage>
        <taxon>Bacteria</taxon>
        <taxon>Pseudomonadati</taxon>
        <taxon>Pseudomonadota</taxon>
        <taxon>Gammaproteobacteria</taxon>
        <taxon>Alteromonadales</taxon>
        <taxon>Pseudoalteromonadaceae</taxon>
        <taxon>Pseudoalteromonas</taxon>
    </lineage>
</organism>
<feature type="compositionally biased region" description="Polar residues" evidence="1">
    <location>
        <begin position="45"/>
        <end position="62"/>
    </location>
</feature>
<dbReference type="EMBL" id="MAUJ01000005">
    <property type="protein sequence ID" value="OCQ20401.1"/>
    <property type="molecule type" value="Genomic_DNA"/>
</dbReference>
<dbReference type="RefSeq" id="WP_065791309.1">
    <property type="nucleotide sequence ID" value="NZ_MAUJ01000005.1"/>
</dbReference>